<dbReference type="PANTHER" id="PTHR21581">
    <property type="entry name" value="D-ALANYL-D-ALANINE CARBOXYPEPTIDASE"/>
    <property type="match status" value="1"/>
</dbReference>
<keyword evidence="5" id="KW-0573">Peptidoglycan synthesis</keyword>
<organism evidence="12 13">
    <name type="scientific">Candidatus Zambryskibacteria bacterium RIFCSPHIGHO2_02_38_10.5</name>
    <dbReference type="NCBI Taxonomy" id="1802742"/>
    <lineage>
        <taxon>Bacteria</taxon>
        <taxon>Candidatus Zambryskiibacteriota</taxon>
    </lineage>
</organism>
<evidence type="ECO:0000256" key="5">
    <source>
        <dbReference type="ARBA" id="ARBA00022984"/>
    </source>
</evidence>
<feature type="transmembrane region" description="Helical" evidence="10">
    <location>
        <begin position="12"/>
        <end position="34"/>
    </location>
</feature>
<gene>
    <name evidence="12" type="ORF">A2W58_00155</name>
</gene>
<evidence type="ECO:0000256" key="3">
    <source>
        <dbReference type="ARBA" id="ARBA00022801"/>
    </source>
</evidence>
<protein>
    <recommendedName>
        <fullName evidence="11">Peptidase S11 D-alanyl-D-alanine carboxypeptidase A N-terminal domain-containing protein</fullName>
    </recommendedName>
</protein>
<dbReference type="GO" id="GO:0009252">
    <property type="term" value="P:peptidoglycan biosynthetic process"/>
    <property type="evidence" value="ECO:0007669"/>
    <property type="project" value="UniProtKB-KW"/>
</dbReference>
<sequence length="310" mass="34343">MDNNQQNISTPLLIFNAAIVALIITMFFAIYEVLHKPVTNKLPSQAQSQRFTQLSLEAKAVYVFDVVKNRIIWKKNETAQLPLASLTKLMTALTAIELVPKNSRITVRKEFLEEEGDMGILSGETWKLKDLLDFSLMVSSNDGARSVASVVGALNLKIDDYDLGRKDFITKMNTRAKELGLEQTYFINESGLDLGSVSGGYGSAENMSKLLQYILINKPEILEVTKYKSWTIDSLTKKHMAENTNINAEKIHGLIASKTGYTQMAGGNLALAFDASIGRPIIVVVLGSTQEGRFRDVGLLVNATLEYIKE</sequence>
<dbReference type="GO" id="GO:0006508">
    <property type="term" value="P:proteolysis"/>
    <property type="evidence" value="ECO:0007669"/>
    <property type="project" value="InterPro"/>
</dbReference>
<dbReference type="GO" id="GO:0008360">
    <property type="term" value="P:regulation of cell shape"/>
    <property type="evidence" value="ECO:0007669"/>
    <property type="project" value="UniProtKB-KW"/>
</dbReference>
<dbReference type="InterPro" id="IPR018044">
    <property type="entry name" value="Peptidase_S11"/>
</dbReference>
<evidence type="ECO:0000313" key="13">
    <source>
        <dbReference type="Proteomes" id="UP000179264"/>
    </source>
</evidence>
<feature type="active site" description="Proton acceptor" evidence="7">
    <location>
        <position position="88"/>
    </location>
</feature>
<dbReference type="SUPFAM" id="SSF56601">
    <property type="entry name" value="beta-lactamase/transpeptidase-like"/>
    <property type="match status" value="1"/>
</dbReference>
<name>A0A1G2T6L6_9BACT</name>
<evidence type="ECO:0000256" key="1">
    <source>
        <dbReference type="ARBA" id="ARBA00007164"/>
    </source>
</evidence>
<accession>A0A1G2T6L6</accession>
<feature type="active site" evidence="7">
    <location>
        <position position="139"/>
    </location>
</feature>
<keyword evidence="10" id="KW-0812">Transmembrane</keyword>
<evidence type="ECO:0000313" key="12">
    <source>
        <dbReference type="EMBL" id="OHA92914.1"/>
    </source>
</evidence>
<feature type="domain" description="Peptidase S11 D-alanyl-D-alanine carboxypeptidase A N-terminal" evidence="11">
    <location>
        <begin position="51"/>
        <end position="288"/>
    </location>
</feature>
<evidence type="ECO:0000256" key="2">
    <source>
        <dbReference type="ARBA" id="ARBA00022729"/>
    </source>
</evidence>
<feature type="binding site" evidence="8">
    <location>
        <position position="258"/>
    </location>
    <ligand>
        <name>substrate</name>
    </ligand>
</feature>
<dbReference type="InterPro" id="IPR001967">
    <property type="entry name" value="Peptidase_S11_N"/>
</dbReference>
<proteinExistence type="inferred from homology"/>
<evidence type="ECO:0000256" key="8">
    <source>
        <dbReference type="PIRSR" id="PIRSR618044-2"/>
    </source>
</evidence>
<evidence type="ECO:0000256" key="4">
    <source>
        <dbReference type="ARBA" id="ARBA00022960"/>
    </source>
</evidence>
<evidence type="ECO:0000256" key="10">
    <source>
        <dbReference type="SAM" id="Phobius"/>
    </source>
</evidence>
<comment type="similarity">
    <text evidence="1 9">Belongs to the peptidase S11 family.</text>
</comment>
<evidence type="ECO:0000256" key="9">
    <source>
        <dbReference type="RuleBase" id="RU004016"/>
    </source>
</evidence>
<keyword evidence="10" id="KW-0472">Membrane</keyword>
<dbReference type="Pfam" id="PF00768">
    <property type="entry name" value="Peptidase_S11"/>
    <property type="match status" value="1"/>
</dbReference>
<dbReference type="EMBL" id="MHVL01000032">
    <property type="protein sequence ID" value="OHA92914.1"/>
    <property type="molecule type" value="Genomic_DNA"/>
</dbReference>
<dbReference type="Gene3D" id="3.40.710.10">
    <property type="entry name" value="DD-peptidase/beta-lactamase superfamily"/>
    <property type="match status" value="1"/>
</dbReference>
<dbReference type="GO" id="GO:0009002">
    <property type="term" value="F:serine-type D-Ala-D-Ala carboxypeptidase activity"/>
    <property type="evidence" value="ECO:0007669"/>
    <property type="project" value="InterPro"/>
</dbReference>
<reference evidence="12 13" key="1">
    <citation type="journal article" date="2016" name="Nat. Commun.">
        <title>Thousands of microbial genomes shed light on interconnected biogeochemical processes in an aquifer system.</title>
        <authorList>
            <person name="Anantharaman K."/>
            <person name="Brown C.T."/>
            <person name="Hug L.A."/>
            <person name="Sharon I."/>
            <person name="Castelle C.J."/>
            <person name="Probst A.J."/>
            <person name="Thomas B.C."/>
            <person name="Singh A."/>
            <person name="Wilkins M.J."/>
            <person name="Karaoz U."/>
            <person name="Brodie E.L."/>
            <person name="Williams K.H."/>
            <person name="Hubbard S.S."/>
            <person name="Banfield J.F."/>
        </authorList>
    </citation>
    <scope>NUCLEOTIDE SEQUENCE [LARGE SCALE GENOMIC DNA]</scope>
</reference>
<dbReference type="PANTHER" id="PTHR21581:SF26">
    <property type="entry name" value="D-ALANYL-D-ALANINE ENDOPEPTIDASE"/>
    <property type="match status" value="1"/>
</dbReference>
<evidence type="ECO:0000256" key="7">
    <source>
        <dbReference type="PIRSR" id="PIRSR618044-1"/>
    </source>
</evidence>
<keyword evidence="4" id="KW-0133">Cell shape</keyword>
<keyword evidence="10" id="KW-1133">Transmembrane helix</keyword>
<dbReference type="PRINTS" id="PR00725">
    <property type="entry name" value="DADACBPTASE1"/>
</dbReference>
<dbReference type="GO" id="GO:0071555">
    <property type="term" value="P:cell wall organization"/>
    <property type="evidence" value="ECO:0007669"/>
    <property type="project" value="UniProtKB-KW"/>
</dbReference>
<dbReference type="AlphaFoldDB" id="A0A1G2T6L6"/>
<keyword evidence="6" id="KW-0961">Cell wall biogenesis/degradation</keyword>
<dbReference type="InterPro" id="IPR012338">
    <property type="entry name" value="Beta-lactam/transpept-like"/>
</dbReference>
<keyword evidence="3" id="KW-0378">Hydrolase</keyword>
<feature type="active site" description="Acyl-ester intermediate" evidence="7">
    <location>
        <position position="85"/>
    </location>
</feature>
<comment type="caution">
    <text evidence="12">The sequence shown here is derived from an EMBL/GenBank/DDBJ whole genome shotgun (WGS) entry which is preliminary data.</text>
</comment>
<keyword evidence="2" id="KW-0732">Signal</keyword>
<evidence type="ECO:0000259" key="11">
    <source>
        <dbReference type="Pfam" id="PF00768"/>
    </source>
</evidence>
<evidence type="ECO:0000256" key="6">
    <source>
        <dbReference type="ARBA" id="ARBA00023316"/>
    </source>
</evidence>
<dbReference type="Proteomes" id="UP000179264">
    <property type="component" value="Unassembled WGS sequence"/>
</dbReference>